<dbReference type="SUPFAM" id="SSF47090">
    <property type="entry name" value="PGBD-like"/>
    <property type="match status" value="1"/>
</dbReference>
<dbReference type="SUPFAM" id="SSF141523">
    <property type="entry name" value="L,D-transpeptidase catalytic domain-like"/>
    <property type="match status" value="1"/>
</dbReference>
<reference evidence="11 12" key="1">
    <citation type="journal article" date="2015" name="Int. J. Syst. Evol. Microbiol.">
        <title>Flavisolibacter ginsenosidimutans sp. nov., with ginsenoside-converting activity isolated from soil used for cultivating ginseng.</title>
        <authorList>
            <person name="Zhao Y."/>
            <person name="Liu Q."/>
            <person name="Kang M.S."/>
            <person name="Jin F."/>
            <person name="Yu H."/>
            <person name="Im W.T."/>
        </authorList>
    </citation>
    <scope>NUCLEOTIDE SEQUENCE [LARGE SCALE GENOMIC DNA]</scope>
    <source>
        <strain evidence="11 12">Gsoil 636</strain>
    </source>
</reference>
<dbReference type="InterPro" id="IPR045380">
    <property type="entry name" value="LD_TPept_scaffold_dom"/>
</dbReference>
<dbReference type="GO" id="GO:0008360">
    <property type="term" value="P:regulation of cell shape"/>
    <property type="evidence" value="ECO:0007669"/>
    <property type="project" value="UniProtKB-UniRule"/>
</dbReference>
<keyword evidence="4 7" id="KW-0133">Cell shape</keyword>
<dbReference type="PROSITE" id="PS52029">
    <property type="entry name" value="LD_TPASE"/>
    <property type="match status" value="1"/>
</dbReference>
<feature type="active site" description="Nucleophile" evidence="7">
    <location>
        <position position="465"/>
    </location>
</feature>
<keyword evidence="3" id="KW-0808">Transferase</keyword>
<evidence type="ECO:0000256" key="9">
    <source>
        <dbReference type="SAM" id="SignalP"/>
    </source>
</evidence>
<comment type="pathway">
    <text evidence="1 7">Cell wall biogenesis; peptidoglycan biosynthesis.</text>
</comment>
<dbReference type="Pfam" id="PF01471">
    <property type="entry name" value="PG_binding_1"/>
    <property type="match status" value="1"/>
</dbReference>
<dbReference type="InterPro" id="IPR002477">
    <property type="entry name" value="Peptidoglycan-bd-like"/>
</dbReference>
<evidence type="ECO:0000256" key="7">
    <source>
        <dbReference type="PROSITE-ProRule" id="PRU01373"/>
    </source>
</evidence>
<feature type="active site" description="Proton donor/acceptor" evidence="7">
    <location>
        <position position="446"/>
    </location>
</feature>
<evidence type="ECO:0000256" key="6">
    <source>
        <dbReference type="ARBA" id="ARBA00023316"/>
    </source>
</evidence>
<dbReference type="RefSeq" id="WP_146786993.1">
    <property type="nucleotide sequence ID" value="NZ_BAABIO010000001.1"/>
</dbReference>
<keyword evidence="6 7" id="KW-0961">Cell wall biogenesis/degradation</keyword>
<dbReference type="InterPro" id="IPR052905">
    <property type="entry name" value="LD-transpeptidase_YkuD-like"/>
</dbReference>
<protein>
    <submittedName>
        <fullName evidence="11">L,D-transpeptidase family protein</fullName>
    </submittedName>
</protein>
<dbReference type="Pfam" id="PF20142">
    <property type="entry name" value="Scaffold"/>
    <property type="match status" value="1"/>
</dbReference>
<evidence type="ECO:0000313" key="12">
    <source>
        <dbReference type="Proteomes" id="UP000321204"/>
    </source>
</evidence>
<feature type="region of interest" description="Disordered" evidence="8">
    <location>
        <begin position="22"/>
        <end position="44"/>
    </location>
</feature>
<feature type="signal peptide" evidence="9">
    <location>
        <begin position="1"/>
        <end position="16"/>
    </location>
</feature>
<evidence type="ECO:0000256" key="4">
    <source>
        <dbReference type="ARBA" id="ARBA00022960"/>
    </source>
</evidence>
<gene>
    <name evidence="11" type="ORF">FSB75_10940</name>
</gene>
<proteinExistence type="inferred from homology"/>
<name>A0A5B8UI99_9BACT</name>
<dbReference type="CDD" id="cd16913">
    <property type="entry name" value="YkuD_like"/>
    <property type="match status" value="1"/>
</dbReference>
<accession>A0A5B8UI99</accession>
<sequence>MKTILFYVAMICSLLAACQNNSSSSPKESTEQQQEEKKNISKRDYSINKNNSYSDLFLDSATMEKYIAAKKLPDSLARRLRSFYNTRNYQFAWFTSNGLTEQARAFWNLHDYVTTYDNDTSLRDKALQKKMDALTAEEKLTASASGDFVQTELTLTQHFIRYILNNYEKGYVKRKEAERFVPFKKRDPLEMADSLLNKKHKDNKYFENVNAPYAALKKELDRYYDIVKAGGWPQLPTVKALKKGSHSPEVALLKKRLRISGEMPGSDTSQVFNDTLENAVRVFQKRLGYTPTGTVNAQLIKDLNVPAQKRLEQILVNMDRMRWMPTEPSGQLIVVNIPEFVLHVYENKKKAFDMNVVVGKEGHNTVSFSGDLSTIVFSPYWNVPPSIVKKEILPKMASNPNYLESQNMEQTGMEDGLPKIRQLPGDKNSLGHVKFLFPNSFNIYFHDTPAKSLFNQDKRAYSHGCIRLAEPEKMAEYLLRDNPEWTPDKIMTAMNQDHEQYVKLKKPVPVLITYYTAWIDDDGLLNFRDDIYSHDADLMGKMFL</sequence>
<feature type="chain" id="PRO_5022984909" evidence="9">
    <location>
        <begin position="17"/>
        <end position="544"/>
    </location>
</feature>
<dbReference type="PANTHER" id="PTHR41533">
    <property type="entry name" value="L,D-TRANSPEPTIDASE HI_1667-RELATED"/>
    <property type="match status" value="1"/>
</dbReference>
<dbReference type="GO" id="GO:0009252">
    <property type="term" value="P:peptidoglycan biosynthetic process"/>
    <property type="evidence" value="ECO:0007669"/>
    <property type="project" value="UniProtKB-UniPathway"/>
</dbReference>
<feature type="domain" description="L,D-TPase catalytic" evidence="10">
    <location>
        <begin position="331"/>
        <end position="491"/>
    </location>
</feature>
<dbReference type="InterPro" id="IPR036366">
    <property type="entry name" value="PGBDSf"/>
</dbReference>
<dbReference type="Gene3D" id="2.40.440.10">
    <property type="entry name" value="L,D-transpeptidase catalytic domain-like"/>
    <property type="match status" value="1"/>
</dbReference>
<evidence type="ECO:0000313" key="11">
    <source>
        <dbReference type="EMBL" id="QEC56384.1"/>
    </source>
</evidence>
<evidence type="ECO:0000256" key="3">
    <source>
        <dbReference type="ARBA" id="ARBA00022679"/>
    </source>
</evidence>
<dbReference type="GO" id="GO:0004180">
    <property type="term" value="F:carboxypeptidase activity"/>
    <property type="evidence" value="ECO:0007669"/>
    <property type="project" value="UniProtKB-ARBA"/>
</dbReference>
<dbReference type="KEGG" id="fgg:FSB75_10940"/>
<dbReference type="Pfam" id="PF03734">
    <property type="entry name" value="YkuD"/>
    <property type="match status" value="1"/>
</dbReference>
<dbReference type="EMBL" id="CP042433">
    <property type="protein sequence ID" value="QEC56384.1"/>
    <property type="molecule type" value="Genomic_DNA"/>
</dbReference>
<evidence type="ECO:0000256" key="5">
    <source>
        <dbReference type="ARBA" id="ARBA00022984"/>
    </source>
</evidence>
<keyword evidence="9" id="KW-0732">Signal</keyword>
<evidence type="ECO:0000256" key="1">
    <source>
        <dbReference type="ARBA" id="ARBA00004752"/>
    </source>
</evidence>
<evidence type="ECO:0000256" key="2">
    <source>
        <dbReference type="ARBA" id="ARBA00005992"/>
    </source>
</evidence>
<dbReference type="Gene3D" id="1.10.101.10">
    <property type="entry name" value="PGBD-like superfamily/PGBD"/>
    <property type="match status" value="1"/>
</dbReference>
<dbReference type="InterPro" id="IPR036365">
    <property type="entry name" value="PGBD-like_sf"/>
</dbReference>
<keyword evidence="12" id="KW-1185">Reference proteome</keyword>
<feature type="compositionally biased region" description="Basic and acidic residues" evidence="8">
    <location>
        <begin position="28"/>
        <end position="44"/>
    </location>
</feature>
<organism evidence="11 12">
    <name type="scientific">Flavisolibacter ginsenosidimutans</name>
    <dbReference type="NCBI Taxonomy" id="661481"/>
    <lineage>
        <taxon>Bacteria</taxon>
        <taxon>Pseudomonadati</taxon>
        <taxon>Bacteroidota</taxon>
        <taxon>Chitinophagia</taxon>
        <taxon>Chitinophagales</taxon>
        <taxon>Chitinophagaceae</taxon>
        <taxon>Flavisolibacter</taxon>
    </lineage>
</organism>
<dbReference type="InterPro" id="IPR005490">
    <property type="entry name" value="LD_TPept_cat_dom"/>
</dbReference>
<dbReference type="GO" id="GO:0016740">
    <property type="term" value="F:transferase activity"/>
    <property type="evidence" value="ECO:0007669"/>
    <property type="project" value="UniProtKB-KW"/>
</dbReference>
<dbReference type="UniPathway" id="UPA00219"/>
<dbReference type="OrthoDB" id="9778545at2"/>
<comment type="similarity">
    <text evidence="2">Belongs to the YkuD family.</text>
</comment>
<keyword evidence="5 7" id="KW-0573">Peptidoglycan synthesis</keyword>
<dbReference type="Proteomes" id="UP000321204">
    <property type="component" value="Chromosome"/>
</dbReference>
<dbReference type="PROSITE" id="PS51257">
    <property type="entry name" value="PROKAR_LIPOPROTEIN"/>
    <property type="match status" value="1"/>
</dbReference>
<dbReference type="InterPro" id="IPR038063">
    <property type="entry name" value="Transpep_catalytic_dom"/>
</dbReference>
<evidence type="ECO:0000259" key="10">
    <source>
        <dbReference type="PROSITE" id="PS52029"/>
    </source>
</evidence>
<dbReference type="GO" id="GO:0071555">
    <property type="term" value="P:cell wall organization"/>
    <property type="evidence" value="ECO:0007669"/>
    <property type="project" value="UniProtKB-UniRule"/>
</dbReference>
<evidence type="ECO:0000256" key="8">
    <source>
        <dbReference type="SAM" id="MobiDB-lite"/>
    </source>
</evidence>
<dbReference type="AlphaFoldDB" id="A0A5B8UI99"/>
<dbReference type="PANTHER" id="PTHR41533:SF2">
    <property type="entry name" value="BLR7131 PROTEIN"/>
    <property type="match status" value="1"/>
</dbReference>